<dbReference type="InterPro" id="IPR021833">
    <property type="entry name" value="DUF3425"/>
</dbReference>
<reference evidence="3 4" key="1">
    <citation type="submission" date="2016-03" db="EMBL/GenBank/DDBJ databases">
        <authorList>
            <person name="Ploux O."/>
        </authorList>
    </citation>
    <scope>NUCLEOTIDE SEQUENCE [LARGE SCALE GENOMIC DNA]</scope>
    <source>
        <strain evidence="3 4">UAMH 11012</strain>
    </source>
</reference>
<evidence type="ECO:0000256" key="1">
    <source>
        <dbReference type="SAM" id="MobiDB-lite"/>
    </source>
</evidence>
<dbReference type="GO" id="GO:0003700">
    <property type="term" value="F:DNA-binding transcription factor activity"/>
    <property type="evidence" value="ECO:0007669"/>
    <property type="project" value="InterPro"/>
</dbReference>
<keyword evidence="4" id="KW-1185">Reference proteome</keyword>
<dbReference type="PANTHER" id="PTHR38116">
    <property type="entry name" value="CHROMOSOME 7, WHOLE GENOME SHOTGUN SEQUENCE"/>
    <property type="match status" value="1"/>
</dbReference>
<dbReference type="EMBL" id="FJOG01000027">
    <property type="protein sequence ID" value="CZR64665.1"/>
    <property type="molecule type" value="Genomic_DNA"/>
</dbReference>
<evidence type="ECO:0000313" key="3">
    <source>
        <dbReference type="EMBL" id="CZR64665.1"/>
    </source>
</evidence>
<dbReference type="InterPro" id="IPR004827">
    <property type="entry name" value="bZIP"/>
</dbReference>
<dbReference type="CDD" id="cd14688">
    <property type="entry name" value="bZIP_YAP"/>
    <property type="match status" value="1"/>
</dbReference>
<dbReference type="SUPFAM" id="SSF57959">
    <property type="entry name" value="Leucine zipper domain"/>
    <property type="match status" value="1"/>
</dbReference>
<organism evidence="3 4">
    <name type="scientific">Phialocephala subalpina</name>
    <dbReference type="NCBI Taxonomy" id="576137"/>
    <lineage>
        <taxon>Eukaryota</taxon>
        <taxon>Fungi</taxon>
        <taxon>Dikarya</taxon>
        <taxon>Ascomycota</taxon>
        <taxon>Pezizomycotina</taxon>
        <taxon>Leotiomycetes</taxon>
        <taxon>Helotiales</taxon>
        <taxon>Mollisiaceae</taxon>
        <taxon>Phialocephala</taxon>
        <taxon>Phialocephala fortinii species complex</taxon>
    </lineage>
</organism>
<dbReference type="Gene3D" id="1.20.5.170">
    <property type="match status" value="1"/>
</dbReference>
<dbReference type="Pfam" id="PF11905">
    <property type="entry name" value="DUF3425"/>
    <property type="match status" value="1"/>
</dbReference>
<proteinExistence type="predicted"/>
<dbReference type="InterPro" id="IPR046347">
    <property type="entry name" value="bZIP_sf"/>
</dbReference>
<dbReference type="PANTHER" id="PTHR38116:SF9">
    <property type="entry name" value="BZIP DOMAIN-CONTAINING PROTEIN"/>
    <property type="match status" value="1"/>
</dbReference>
<feature type="domain" description="BZIP" evidence="2">
    <location>
        <begin position="18"/>
        <end position="33"/>
    </location>
</feature>
<name>A0A1L7XHZ7_9HELO</name>
<dbReference type="OrthoDB" id="10261951at2759"/>
<feature type="compositionally biased region" description="Basic and acidic residues" evidence="1">
    <location>
        <begin position="1"/>
        <end position="18"/>
    </location>
</feature>
<dbReference type="AlphaFoldDB" id="A0A1L7XHZ7"/>
<protein>
    <recommendedName>
        <fullName evidence="2">BZIP domain-containing protein</fullName>
    </recommendedName>
</protein>
<evidence type="ECO:0000259" key="2">
    <source>
        <dbReference type="PROSITE" id="PS00036"/>
    </source>
</evidence>
<gene>
    <name evidence="3" type="ORF">PAC_14563</name>
</gene>
<feature type="region of interest" description="Disordered" evidence="1">
    <location>
        <begin position="1"/>
        <end position="38"/>
    </location>
</feature>
<dbReference type="PROSITE" id="PS00036">
    <property type="entry name" value="BZIP_BASIC"/>
    <property type="match status" value="1"/>
</dbReference>
<accession>A0A1L7XHZ7</accession>
<evidence type="ECO:0000313" key="4">
    <source>
        <dbReference type="Proteomes" id="UP000184330"/>
    </source>
</evidence>
<dbReference type="Proteomes" id="UP000184330">
    <property type="component" value="Unassembled WGS sequence"/>
</dbReference>
<sequence length="501" mass="55962">MIRVDHENNKRAGEDPDKRRTRNRLSQQAYRRRQSEKVRELQKCAEAGNIPQSEAFEKLRSENHYLRKSLVEVQSKLTRLTQTVQALAGLVSDVLDECPAEGSKHKDAEVGPFEGSNGITQAHVSEPEPLRSALCSVSAVDDHLLPSLELLTTASGSSELSQVYARPGTSCDGLDWQGIPDNISYLFPQIPNIWSHEYQMGLQPYARALSGSECSSLMLSKPWTETNSPFSDHISVLHHLMRTSIGQIGSQSKGHEMLYRQVLAVLALFNSLTRPAAMAWYAKTRFYHIVDLTAWQLYPCPEMLNRIHKQYQPTMLQLQHQYPGIIDWAPFPSLRNRLICLHAANPQIDQIFVDIVSSYVVEACMADLVLDAPTTMVYVRVIDVAMGAAGMGNKDVDPSAVLPAPDVASLFSVAECAQAVFKLLNMDHGVSQYKLDPSFFGTYPELFDPENDIAAQGVPIRPNNQTRLPCPSRLDDLTFQTYRSFMEFHTLAPFQSAPGSI</sequence>